<dbReference type="InterPro" id="IPR036097">
    <property type="entry name" value="HisK_dim/P_sf"/>
</dbReference>
<dbReference type="PROSITE" id="PS50109">
    <property type="entry name" value="HIS_KIN"/>
    <property type="match status" value="1"/>
</dbReference>
<dbReference type="Pfam" id="PF00512">
    <property type="entry name" value="HisKA"/>
    <property type="match status" value="1"/>
</dbReference>
<dbReference type="Gene3D" id="1.10.287.130">
    <property type="match status" value="1"/>
</dbReference>
<proteinExistence type="predicted"/>
<gene>
    <name evidence="5" type="ORF">DSM04_102451</name>
</gene>
<dbReference type="CDD" id="cd00082">
    <property type="entry name" value="HisKA"/>
    <property type="match status" value="1"/>
</dbReference>
<dbReference type="SUPFAM" id="SSF55781">
    <property type="entry name" value="GAF domain-like"/>
    <property type="match status" value="1"/>
</dbReference>
<sequence length="403" mass="45322">MQLPAKPTNEQDRLLELQQLKLMHTEADPNFDVITRLASAICDVPIALISLIDSDKQWFKSKTGWDICDTERDISFCAHAILQPKDITIIPDSRLDERFKDNPLLTSDYPVIFYAGVPLITKKGNAIGTLCIIDHKPKSLSKSQIDSLKDLASQVESLFELRKSNLQLREVESLLQKKNEQLRKFAGTISHDMKMPLANMILTTDILKAKYAPSFDEQGNNYLSYLKQSSFSLSDYIDNLLSYYESEELPVQNLEVFDLNNLLEDIIDLLNINEDYIINLPENGINLQTNKSALNQILLNLITNSLKYNDKETGIIDINCVEDHAYYYIQVSDNGKGIQKDKIESIFDLFSTASETDNKGKKGNGIGLSTVRNLVHSLGGIISVSSEENEGAAFDFTIKKVSA</sequence>
<dbReference type="EMBL" id="QOVI01000002">
    <property type="protein sequence ID" value="RXG16869.1"/>
    <property type="molecule type" value="Genomic_DNA"/>
</dbReference>
<dbReference type="Pfam" id="PF02518">
    <property type="entry name" value="HATPase_c"/>
    <property type="match status" value="1"/>
</dbReference>
<dbReference type="AlphaFoldDB" id="A0A4Q0NYV3"/>
<comment type="caution">
    <text evidence="5">The sequence shown here is derived from an EMBL/GenBank/DDBJ whole genome shotgun (WGS) entry which is preliminary data.</text>
</comment>
<dbReference type="SMART" id="SM00388">
    <property type="entry name" value="HisKA"/>
    <property type="match status" value="1"/>
</dbReference>
<dbReference type="PRINTS" id="PR00344">
    <property type="entry name" value="BCTRLSENSOR"/>
</dbReference>
<dbReference type="Gene3D" id="3.30.565.10">
    <property type="entry name" value="Histidine kinase-like ATPase, C-terminal domain"/>
    <property type="match status" value="1"/>
</dbReference>
<dbReference type="Pfam" id="PF01590">
    <property type="entry name" value="GAF"/>
    <property type="match status" value="1"/>
</dbReference>
<dbReference type="SUPFAM" id="SSF55874">
    <property type="entry name" value="ATPase domain of HSP90 chaperone/DNA topoisomerase II/histidine kinase"/>
    <property type="match status" value="1"/>
</dbReference>
<dbReference type="Proteomes" id="UP000289821">
    <property type="component" value="Unassembled WGS sequence"/>
</dbReference>
<dbReference type="InterPro" id="IPR004358">
    <property type="entry name" value="Sig_transdc_His_kin-like_C"/>
</dbReference>
<keyword evidence="5" id="KW-0808">Transferase</keyword>
<dbReference type="InterPro" id="IPR003661">
    <property type="entry name" value="HisK_dim/P_dom"/>
</dbReference>
<feature type="domain" description="Histidine kinase" evidence="4">
    <location>
        <begin position="188"/>
        <end position="402"/>
    </location>
</feature>
<dbReference type="Gene3D" id="3.30.450.40">
    <property type="match status" value="1"/>
</dbReference>
<dbReference type="GO" id="GO:0000155">
    <property type="term" value="F:phosphorelay sensor kinase activity"/>
    <property type="evidence" value="ECO:0007669"/>
    <property type="project" value="InterPro"/>
</dbReference>
<evidence type="ECO:0000313" key="6">
    <source>
        <dbReference type="Proteomes" id="UP000289821"/>
    </source>
</evidence>
<keyword evidence="5" id="KW-0418">Kinase</keyword>
<evidence type="ECO:0000256" key="3">
    <source>
        <dbReference type="ARBA" id="ARBA00022553"/>
    </source>
</evidence>
<dbReference type="InterPro" id="IPR036890">
    <property type="entry name" value="HATPase_C_sf"/>
</dbReference>
<protein>
    <recommendedName>
        <fullName evidence="2">histidine kinase</fullName>
        <ecNumber evidence="2">2.7.13.3</ecNumber>
    </recommendedName>
</protein>
<name>A0A4Q0NYV3_9FLAO</name>
<accession>A0A4Q0NYV3</accession>
<dbReference type="RefSeq" id="WP_128760524.1">
    <property type="nucleotide sequence ID" value="NZ_QOVI01000002.1"/>
</dbReference>
<dbReference type="InterPro" id="IPR003018">
    <property type="entry name" value="GAF"/>
</dbReference>
<organism evidence="5 6">
    <name type="scientific">Leeuwenhoekiella aestuarii</name>
    <dbReference type="NCBI Taxonomy" id="2249426"/>
    <lineage>
        <taxon>Bacteria</taxon>
        <taxon>Pseudomonadati</taxon>
        <taxon>Bacteroidota</taxon>
        <taxon>Flavobacteriia</taxon>
        <taxon>Flavobacteriales</taxon>
        <taxon>Flavobacteriaceae</taxon>
        <taxon>Leeuwenhoekiella</taxon>
    </lineage>
</organism>
<evidence type="ECO:0000256" key="2">
    <source>
        <dbReference type="ARBA" id="ARBA00012438"/>
    </source>
</evidence>
<keyword evidence="3" id="KW-0597">Phosphoprotein</keyword>
<dbReference type="SMART" id="SM00387">
    <property type="entry name" value="HATPase_c"/>
    <property type="match status" value="1"/>
</dbReference>
<evidence type="ECO:0000259" key="4">
    <source>
        <dbReference type="PROSITE" id="PS50109"/>
    </source>
</evidence>
<dbReference type="PANTHER" id="PTHR43102">
    <property type="entry name" value="SLR1143 PROTEIN"/>
    <property type="match status" value="1"/>
</dbReference>
<reference evidence="5 6" key="1">
    <citation type="submission" date="2018-07" db="EMBL/GenBank/DDBJ databases">
        <title>Leeuwenhoekiella genomics.</title>
        <authorList>
            <person name="Tahon G."/>
            <person name="Willems A."/>
        </authorList>
    </citation>
    <scope>NUCLEOTIDE SEQUENCE [LARGE SCALE GENOMIC DNA]</scope>
    <source>
        <strain evidence="5 6">R-50232</strain>
    </source>
</reference>
<dbReference type="EC" id="2.7.13.3" evidence="2"/>
<dbReference type="PANTHER" id="PTHR43102:SF2">
    <property type="entry name" value="GAF DOMAIN-CONTAINING PROTEIN"/>
    <property type="match status" value="1"/>
</dbReference>
<dbReference type="InterPro" id="IPR003594">
    <property type="entry name" value="HATPase_dom"/>
</dbReference>
<keyword evidence="6" id="KW-1185">Reference proteome</keyword>
<comment type="catalytic activity">
    <reaction evidence="1">
        <text>ATP + protein L-histidine = ADP + protein N-phospho-L-histidine.</text>
        <dbReference type="EC" id="2.7.13.3"/>
    </reaction>
</comment>
<evidence type="ECO:0000256" key="1">
    <source>
        <dbReference type="ARBA" id="ARBA00000085"/>
    </source>
</evidence>
<evidence type="ECO:0000313" key="5">
    <source>
        <dbReference type="EMBL" id="RXG16869.1"/>
    </source>
</evidence>
<dbReference type="InterPro" id="IPR005467">
    <property type="entry name" value="His_kinase_dom"/>
</dbReference>
<dbReference type="SMART" id="SM00065">
    <property type="entry name" value="GAF"/>
    <property type="match status" value="1"/>
</dbReference>
<dbReference type="SUPFAM" id="SSF47384">
    <property type="entry name" value="Homodimeric domain of signal transducing histidine kinase"/>
    <property type="match status" value="1"/>
</dbReference>
<dbReference type="InterPro" id="IPR029016">
    <property type="entry name" value="GAF-like_dom_sf"/>
</dbReference>